<sequence>MCHRLRAFIEPVVLSAQFASTIYDTALLMTLKERYNVTANYSLCNASHSGDEEQQKDISDFYMIYTVLHNSLSILTGFYLAILGDRGFRKLSVCCPLLGYVISRAMLLLVILLDWPVQVMFGAAALQGLSGGYASYWAGVMTIASDQSTVEQRSLQLVSVEVAYGVSGFIGSTTSGYIYNLDIHTEHQGVILSGLSTLFFLFSLTYTLFILNIHNPAIHSQTRDPQEEHKSINDSKEEESKHECGTLVYAPSNDSESSPKLIDTDIGICSTCYNKVNILLLFIAGFMYRVAHGQFVYILPSFMVKKPLNWNAKQVGYGNAAGFVISFTSFAGTWFFSKCLRDVSMSIIGLVSFASGLLVMAFVQKTYMFFIALPSVAKVLREQVPKAFGRLLAVTTGPCRVGLPCP</sequence>
<feature type="transmembrane region" description="Helical" evidence="7">
    <location>
        <begin position="278"/>
        <end position="297"/>
    </location>
</feature>
<protein>
    <submittedName>
        <fullName evidence="8">TSCOT protein</fullName>
    </submittedName>
</protein>
<dbReference type="EMBL" id="JAATIS010001241">
    <property type="protein sequence ID" value="KAG2466496.1"/>
    <property type="molecule type" value="Genomic_DNA"/>
</dbReference>
<keyword evidence="3 7" id="KW-1133">Transmembrane helix</keyword>
<evidence type="ECO:0000256" key="3">
    <source>
        <dbReference type="ARBA" id="ARBA00022989"/>
    </source>
</evidence>
<dbReference type="SUPFAM" id="SSF103473">
    <property type="entry name" value="MFS general substrate transporter"/>
    <property type="match status" value="1"/>
</dbReference>
<feature type="non-terminal residue" evidence="8">
    <location>
        <position position="1"/>
    </location>
</feature>
<gene>
    <name evidence="8" type="primary">Slc46a2_0</name>
    <name evidence="8" type="ORF">GTO96_0020928</name>
</gene>
<dbReference type="Pfam" id="PF07690">
    <property type="entry name" value="MFS_1"/>
    <property type="match status" value="1"/>
</dbReference>
<feature type="transmembrane region" description="Helical" evidence="7">
    <location>
        <begin position="191"/>
        <end position="213"/>
    </location>
</feature>
<evidence type="ECO:0000313" key="9">
    <source>
        <dbReference type="Proteomes" id="UP000886611"/>
    </source>
</evidence>
<evidence type="ECO:0000256" key="2">
    <source>
        <dbReference type="ARBA" id="ARBA00022692"/>
    </source>
</evidence>
<feature type="transmembrane region" description="Helical" evidence="7">
    <location>
        <begin position="343"/>
        <end position="363"/>
    </location>
</feature>
<comment type="similarity">
    <text evidence="5">Belongs to the major facilitator superfamily. SLC46A family.</text>
</comment>
<feature type="transmembrane region" description="Helical" evidence="7">
    <location>
        <begin position="62"/>
        <end position="82"/>
    </location>
</feature>
<evidence type="ECO:0000256" key="5">
    <source>
        <dbReference type="ARBA" id="ARBA00038227"/>
    </source>
</evidence>
<dbReference type="Gene3D" id="1.20.1250.20">
    <property type="entry name" value="MFS general substrate transporter like domains"/>
    <property type="match status" value="1"/>
</dbReference>
<reference evidence="8 9" key="1">
    <citation type="journal article" date="2021" name="Cell">
        <title>Tracing the genetic footprints of vertebrate landing in non-teleost ray-finned fishes.</title>
        <authorList>
            <person name="Bi X."/>
            <person name="Wang K."/>
            <person name="Yang L."/>
            <person name="Pan H."/>
            <person name="Jiang H."/>
            <person name="Wei Q."/>
            <person name="Fang M."/>
            <person name="Yu H."/>
            <person name="Zhu C."/>
            <person name="Cai Y."/>
            <person name="He Y."/>
            <person name="Gan X."/>
            <person name="Zeng H."/>
            <person name="Yu D."/>
            <person name="Zhu Y."/>
            <person name="Jiang H."/>
            <person name="Qiu Q."/>
            <person name="Yang H."/>
            <person name="Zhang Y.E."/>
            <person name="Wang W."/>
            <person name="Zhu M."/>
            <person name="He S."/>
            <person name="Zhang G."/>
        </authorList>
    </citation>
    <scope>NUCLEOTIDE SEQUENCE [LARGE SCALE GENOMIC DNA]</scope>
    <source>
        <strain evidence="8">Bchr_013</strain>
    </source>
</reference>
<dbReference type="Proteomes" id="UP000886611">
    <property type="component" value="Unassembled WGS sequence"/>
</dbReference>
<dbReference type="PANTHER" id="PTHR23507:SF3">
    <property type="entry name" value="THYMIC STROMAL COTRANSPORTER HOMOLOG"/>
    <property type="match status" value="1"/>
</dbReference>
<evidence type="ECO:0000313" key="8">
    <source>
        <dbReference type="EMBL" id="KAG2466496.1"/>
    </source>
</evidence>
<dbReference type="GO" id="GO:0022857">
    <property type="term" value="F:transmembrane transporter activity"/>
    <property type="evidence" value="ECO:0007669"/>
    <property type="project" value="InterPro"/>
</dbReference>
<feature type="transmembrane region" description="Helical" evidence="7">
    <location>
        <begin position="317"/>
        <end position="336"/>
    </location>
</feature>
<dbReference type="GO" id="GO:0016020">
    <property type="term" value="C:membrane"/>
    <property type="evidence" value="ECO:0007669"/>
    <property type="project" value="UniProtKB-SubCell"/>
</dbReference>
<keyword evidence="2 7" id="KW-0812">Transmembrane</keyword>
<comment type="caution">
    <text evidence="8">The sequence shown here is derived from an EMBL/GenBank/DDBJ whole genome shotgun (WGS) entry which is preliminary data.</text>
</comment>
<evidence type="ECO:0000256" key="4">
    <source>
        <dbReference type="ARBA" id="ARBA00023136"/>
    </source>
</evidence>
<feature type="non-terminal residue" evidence="8">
    <location>
        <position position="406"/>
    </location>
</feature>
<feature type="transmembrane region" description="Helical" evidence="7">
    <location>
        <begin position="155"/>
        <end position="179"/>
    </location>
</feature>
<evidence type="ECO:0000256" key="1">
    <source>
        <dbReference type="ARBA" id="ARBA00004141"/>
    </source>
</evidence>
<feature type="transmembrane region" description="Helical" evidence="7">
    <location>
        <begin position="94"/>
        <end position="113"/>
    </location>
</feature>
<evidence type="ECO:0000256" key="6">
    <source>
        <dbReference type="SAM" id="MobiDB-lite"/>
    </source>
</evidence>
<comment type="subcellular location">
    <subcellularLocation>
        <location evidence="1">Membrane</location>
        <topology evidence="1">Multi-pass membrane protein</topology>
    </subcellularLocation>
</comment>
<accession>A0A8X8BSN5</accession>
<name>A0A8X8BSN5_POLSE</name>
<dbReference type="PANTHER" id="PTHR23507">
    <property type="entry name" value="ZGC:174356"/>
    <property type="match status" value="1"/>
</dbReference>
<proteinExistence type="inferred from homology"/>
<evidence type="ECO:0000256" key="7">
    <source>
        <dbReference type="SAM" id="Phobius"/>
    </source>
</evidence>
<feature type="region of interest" description="Disordered" evidence="6">
    <location>
        <begin position="221"/>
        <end position="243"/>
    </location>
</feature>
<keyword evidence="9" id="KW-1185">Reference proteome</keyword>
<feature type="transmembrane region" description="Helical" evidence="7">
    <location>
        <begin position="119"/>
        <end position="143"/>
    </location>
</feature>
<dbReference type="InterPro" id="IPR036259">
    <property type="entry name" value="MFS_trans_sf"/>
</dbReference>
<organism evidence="8 9">
    <name type="scientific">Polypterus senegalus</name>
    <name type="common">Senegal bichir</name>
    <dbReference type="NCBI Taxonomy" id="55291"/>
    <lineage>
        <taxon>Eukaryota</taxon>
        <taxon>Metazoa</taxon>
        <taxon>Chordata</taxon>
        <taxon>Craniata</taxon>
        <taxon>Vertebrata</taxon>
        <taxon>Euteleostomi</taxon>
        <taxon>Actinopterygii</taxon>
        <taxon>Polypteriformes</taxon>
        <taxon>Polypteridae</taxon>
        <taxon>Polypterus</taxon>
    </lineage>
</organism>
<dbReference type="InterPro" id="IPR011701">
    <property type="entry name" value="MFS"/>
</dbReference>
<keyword evidence="4 7" id="KW-0472">Membrane</keyword>
<dbReference type="AlphaFoldDB" id="A0A8X8BSN5"/>